<dbReference type="PANTHER" id="PTHR38657:SF1">
    <property type="entry name" value="SLR1343 PROTEIN"/>
    <property type="match status" value="1"/>
</dbReference>
<dbReference type="RefSeq" id="WP_200315304.1">
    <property type="nucleotide sequence ID" value="NZ_JAENJH010000001.1"/>
</dbReference>
<dbReference type="Pfam" id="PF04244">
    <property type="entry name" value="DPRP"/>
    <property type="match status" value="1"/>
</dbReference>
<dbReference type="Gene3D" id="1.25.40.80">
    <property type="match status" value="1"/>
</dbReference>
<dbReference type="SUPFAM" id="SSF48173">
    <property type="entry name" value="Cryptochrome/photolyase FAD-binding domain"/>
    <property type="match status" value="1"/>
</dbReference>
<dbReference type="InterPro" id="IPR007357">
    <property type="entry name" value="PhrB-like"/>
</dbReference>
<dbReference type="Gene3D" id="1.10.10.1710">
    <property type="entry name" value="Deoxyribodipyrimidine photolyase-related"/>
    <property type="match status" value="1"/>
</dbReference>
<dbReference type="Proteomes" id="UP000635245">
    <property type="component" value="Unassembled WGS sequence"/>
</dbReference>
<name>A0A934QPG4_9PSEU</name>
<accession>A0A934QPG4</accession>
<dbReference type="InterPro" id="IPR052551">
    <property type="entry name" value="UV-DNA_repair_photolyase"/>
</dbReference>
<comment type="caution">
    <text evidence="1">The sequence shown here is derived from an EMBL/GenBank/DDBJ whole genome shotgun (WGS) entry which is preliminary data.</text>
</comment>
<organism evidence="1 2">
    <name type="scientific">Prauserella cavernicola</name>
    <dbReference type="NCBI Taxonomy" id="2800127"/>
    <lineage>
        <taxon>Bacteria</taxon>
        <taxon>Bacillati</taxon>
        <taxon>Actinomycetota</taxon>
        <taxon>Actinomycetes</taxon>
        <taxon>Pseudonocardiales</taxon>
        <taxon>Pseudonocardiaceae</taxon>
        <taxon>Prauserella</taxon>
    </lineage>
</organism>
<proteinExistence type="predicted"/>
<dbReference type="InterPro" id="IPR014729">
    <property type="entry name" value="Rossmann-like_a/b/a_fold"/>
</dbReference>
<evidence type="ECO:0000313" key="2">
    <source>
        <dbReference type="Proteomes" id="UP000635245"/>
    </source>
</evidence>
<evidence type="ECO:0000313" key="1">
    <source>
        <dbReference type="EMBL" id="MBK1783752.1"/>
    </source>
</evidence>
<dbReference type="PANTHER" id="PTHR38657">
    <property type="entry name" value="SLR1343 PROTEIN"/>
    <property type="match status" value="1"/>
</dbReference>
<reference evidence="1" key="1">
    <citation type="submission" date="2020-12" db="EMBL/GenBank/DDBJ databases">
        <title>Prauserella sp. ASG 168, a novel actinomycete isolated from cave rock.</title>
        <authorList>
            <person name="Suriyachadkun C."/>
        </authorList>
    </citation>
    <scope>NUCLEOTIDE SEQUENCE</scope>
    <source>
        <strain evidence="1">ASG 168</strain>
    </source>
</reference>
<dbReference type="Gene3D" id="3.40.50.620">
    <property type="entry name" value="HUPs"/>
    <property type="match status" value="1"/>
</dbReference>
<dbReference type="Gene3D" id="1.10.579.10">
    <property type="entry name" value="DNA Cyclobutane Dipyrimidine Photolyase, subunit A, domain 3"/>
    <property type="match status" value="1"/>
</dbReference>
<protein>
    <submittedName>
        <fullName evidence="1">Cryptochrome/photolyase family protein</fullName>
    </submittedName>
</protein>
<dbReference type="EMBL" id="JAENJH010000001">
    <property type="protein sequence ID" value="MBK1783752.1"/>
    <property type="molecule type" value="Genomic_DNA"/>
</dbReference>
<dbReference type="InterPro" id="IPR036134">
    <property type="entry name" value="Crypto/Photolyase_FAD-like_sf"/>
</dbReference>
<dbReference type="AlphaFoldDB" id="A0A934QPG4"/>
<sequence>MSAPAPLWLFADQLGPHFHGTADLRDREVLLIRSSAAFARKPFHRQKMHLVEAGMRRLAEDLGERARIIDARTYTEGLRRFGRPVVVHEPGSHAADALVRRLRDQGMVEEILPTPGFALSKADFAEWVSGRRRFLMEDFYRDQRRRFGVLLEADEQPVGGKWNYDHDNRHPPPGQATLPVPAPYRPQENEIDERVRADLDRAERDGAIRPVGVDGPRRFAVGHDEARRALRRFLDHRLPTFGPHQDAMLGGDWAMSHALLSVPLNLGLLDPLDVAREAEQCYRSGDAPLASVEGFIRQVLGWREWVWHLYWHLGPDYLRRNKLQARRTLPDWWWRLDADAIEASCLRTALAGVRDRGYAHHIERLMVLGNHALQRGYDPAELNRWFATAFVDGFPWVMPANVIGMSQYADGGIVATKPYASGGAYINRMSDHCRGCAFDPKQRVGEDACPFTAGYWAFLDRNEERLRGNPRLRQPLNGLRRLADLPAVVEQEAARDRF</sequence>
<keyword evidence="2" id="KW-1185">Reference proteome</keyword>
<gene>
    <name evidence="1" type="ORF">JHE00_05375</name>
</gene>